<evidence type="ECO:0000259" key="6">
    <source>
        <dbReference type="Pfam" id="PF02885"/>
    </source>
</evidence>
<keyword evidence="9" id="KW-1185">Reference proteome</keyword>
<sequence>MISEVLDDIIDNQKNLTYNEAYTCMNDLIEGKYPDSIVSSFLTALRMKKETIDEITGFTQSMKDHATQIDYEPEDEYLVESCGTGGDLFKTFNVSTVASIIASAGGAKISKHGNRSVSSKFGGADALEALGVNIELTPEEVENSIENCNFAFIFAPVYHEATKNVMMLRRELKIRTIFNLLGPISCPSKITARVTGLYDPELVETIAEVAVNLGVKRGMIVHGFDKEGNPAMDEVSNIGKTKVAFINDGNISVRYITPEDFNLEYSDANDIVAPDTQDEHLKIIYNILNNVVETKADKARMDLALMNSACILYAANKVDTLAEGVDLSRELIESGASLKQLDNIIKYSNNH</sequence>
<dbReference type="PANTHER" id="PTHR43285:SF2">
    <property type="entry name" value="ANTHRANILATE PHOSPHORIBOSYLTRANSFERASE"/>
    <property type="match status" value="1"/>
</dbReference>
<feature type="binding site" evidence="4">
    <location>
        <position position="91"/>
    </location>
    <ligand>
        <name>5-phospho-alpha-D-ribose 1-diphosphate</name>
        <dbReference type="ChEBI" id="CHEBI:58017"/>
    </ligand>
</feature>
<feature type="domain" description="Glycosyl transferase family 3 N-terminal" evidence="6">
    <location>
        <begin position="4"/>
        <end position="66"/>
    </location>
</feature>
<feature type="binding site" evidence="4">
    <location>
        <begin position="93"/>
        <end position="96"/>
    </location>
    <ligand>
        <name>5-phospho-alpha-D-ribose 1-diphosphate</name>
        <dbReference type="ChEBI" id="CHEBI:58017"/>
    </ligand>
</feature>
<feature type="binding site" evidence="4">
    <location>
        <position position="83"/>
    </location>
    <ligand>
        <name>5-phospho-alpha-D-ribose 1-diphosphate</name>
        <dbReference type="ChEBI" id="CHEBI:58017"/>
    </ligand>
</feature>
<keyword evidence="4" id="KW-0822">Tryptophan biosynthesis</keyword>
<dbReference type="Gene3D" id="1.20.970.10">
    <property type="entry name" value="Transferase, Pyrimidine Nucleoside Phosphorylase, Chain C"/>
    <property type="match status" value="1"/>
</dbReference>
<evidence type="ECO:0000313" key="10">
    <source>
        <dbReference type="Proteomes" id="UP000246004"/>
    </source>
</evidence>
<dbReference type="SUPFAM" id="SSF52418">
    <property type="entry name" value="Nucleoside phosphorylase/phosphoribosyltransferase catalytic domain"/>
    <property type="match status" value="1"/>
</dbReference>
<comment type="cofactor">
    <cofactor evidence="4">
        <name>Mg(2+)</name>
        <dbReference type="ChEBI" id="CHEBI:18420"/>
    </cofactor>
    <text evidence="4">Binds 2 magnesium ions per monomer.</text>
</comment>
<organism evidence="7 9">
    <name type="scientific">Methanosphaera cuniculi</name>
    <dbReference type="NCBI Taxonomy" id="1077256"/>
    <lineage>
        <taxon>Archaea</taxon>
        <taxon>Methanobacteriati</taxon>
        <taxon>Methanobacteriota</taxon>
        <taxon>Methanomada group</taxon>
        <taxon>Methanobacteria</taxon>
        <taxon>Methanobacteriales</taxon>
        <taxon>Methanobacteriaceae</taxon>
        <taxon>Methanosphaera</taxon>
    </lineage>
</organism>
<dbReference type="NCBIfam" id="TIGR01245">
    <property type="entry name" value="trpD"/>
    <property type="match status" value="1"/>
</dbReference>
<comment type="similarity">
    <text evidence="4">Belongs to the anthranilate phosphoribosyltransferase family.</text>
</comment>
<feature type="binding site" evidence="4">
    <location>
        <position position="95"/>
    </location>
    <ligand>
        <name>Mg(2+)</name>
        <dbReference type="ChEBI" id="CHEBI:18420"/>
        <label>1</label>
    </ligand>
</feature>
<keyword evidence="4" id="KW-0057">Aromatic amino acid biosynthesis</keyword>
<evidence type="ECO:0000256" key="2">
    <source>
        <dbReference type="ARBA" id="ARBA00022676"/>
    </source>
</evidence>
<dbReference type="PANTHER" id="PTHR43285">
    <property type="entry name" value="ANTHRANILATE PHOSPHORIBOSYLTRANSFERASE"/>
    <property type="match status" value="1"/>
</dbReference>
<comment type="catalytic activity">
    <reaction evidence="4">
        <text>N-(5-phospho-beta-D-ribosyl)anthranilate + diphosphate = 5-phospho-alpha-D-ribose 1-diphosphate + anthranilate</text>
        <dbReference type="Rhea" id="RHEA:11768"/>
        <dbReference type="ChEBI" id="CHEBI:16567"/>
        <dbReference type="ChEBI" id="CHEBI:18277"/>
        <dbReference type="ChEBI" id="CHEBI:33019"/>
        <dbReference type="ChEBI" id="CHEBI:58017"/>
        <dbReference type="EC" id="2.4.2.18"/>
    </reaction>
</comment>
<reference evidence="7 9" key="2">
    <citation type="journal article" date="2017" name="BMC Genomics">
        <title>Genomic analysis of methanogenic archaea reveals a shift towards energy conservation.</title>
        <authorList>
            <person name="Gilmore S.P."/>
            <person name="Henske J.K."/>
            <person name="Sexton J.A."/>
            <person name="Solomon K.V."/>
            <person name="Seppala S."/>
            <person name="Yoo J.I."/>
            <person name="Huyett L.M."/>
            <person name="Pressman A."/>
            <person name="Cogan J.Z."/>
            <person name="Kivenson V."/>
            <person name="Peng X."/>
            <person name="Tan Y."/>
            <person name="Valentine D.L."/>
            <person name="O'Malley M.A."/>
        </authorList>
    </citation>
    <scope>NUCLEOTIDE SEQUENCE [LARGE SCALE GENOMIC DNA]</scope>
    <source>
        <strain evidence="7 9">1R-7</strain>
    </source>
</reference>
<evidence type="ECO:0000313" key="9">
    <source>
        <dbReference type="Proteomes" id="UP000217528"/>
    </source>
</evidence>
<dbReference type="EMBL" id="LWMS01000047">
    <property type="protein sequence ID" value="PWL07571.1"/>
    <property type="molecule type" value="Genomic_DNA"/>
</dbReference>
<dbReference type="InterPro" id="IPR000312">
    <property type="entry name" value="Glycosyl_Trfase_fam3"/>
</dbReference>
<dbReference type="SUPFAM" id="SSF47648">
    <property type="entry name" value="Nucleoside phosphorylase/phosphoribosyltransferase N-terminal domain"/>
    <property type="match status" value="1"/>
</dbReference>
<dbReference type="UniPathway" id="UPA00035">
    <property type="reaction ID" value="UER00041"/>
</dbReference>
<feature type="domain" description="Glycosyl transferase family 3" evidence="5">
    <location>
        <begin position="78"/>
        <end position="337"/>
    </location>
</feature>
<dbReference type="Gene3D" id="3.40.1030.10">
    <property type="entry name" value="Nucleoside phosphorylase/phosphoribosyltransferase catalytic domain"/>
    <property type="match status" value="1"/>
</dbReference>
<dbReference type="Proteomes" id="UP000246004">
    <property type="component" value="Unassembled WGS sequence"/>
</dbReference>
<evidence type="ECO:0000313" key="8">
    <source>
        <dbReference type="EMBL" id="PWL07571.1"/>
    </source>
</evidence>
<keyword evidence="1 4" id="KW-0028">Amino-acid biosynthesis</keyword>
<feature type="binding site" evidence="4">
    <location>
        <position position="233"/>
    </location>
    <ligand>
        <name>Mg(2+)</name>
        <dbReference type="ChEBI" id="CHEBI:18420"/>
        <label>2</label>
    </ligand>
</feature>
<dbReference type="Pfam" id="PF02885">
    <property type="entry name" value="Glycos_trans_3N"/>
    <property type="match status" value="1"/>
</dbReference>
<dbReference type="HAMAP" id="MF_00211">
    <property type="entry name" value="TrpD"/>
    <property type="match status" value="1"/>
</dbReference>
<accession>A0A2A2HCI4</accession>
<dbReference type="AlphaFoldDB" id="A0A2A2HCI4"/>
<evidence type="ECO:0000313" key="7">
    <source>
        <dbReference type="EMBL" id="PAV07058.1"/>
    </source>
</evidence>
<reference evidence="8 10" key="1">
    <citation type="submission" date="2016-04" db="EMBL/GenBank/DDBJ databases">
        <title>Genome sequence of Methanosphaera cuniculi DSM 4103.</title>
        <authorList>
            <person name="Poehlein A."/>
            <person name="Seedorf H."/>
            <person name="Daniel R."/>
        </authorList>
    </citation>
    <scope>NUCLEOTIDE SEQUENCE [LARGE SCALE GENOMIC DNA]</scope>
    <source>
        <strain evidence="8 10">DSM 4103</strain>
    </source>
</reference>
<dbReference type="InterPro" id="IPR036320">
    <property type="entry name" value="Glycosyl_Trfase_fam3_N_dom_sf"/>
</dbReference>
<feature type="binding site" evidence="4">
    <location>
        <position position="169"/>
    </location>
    <ligand>
        <name>anthranilate</name>
        <dbReference type="ChEBI" id="CHEBI:16567"/>
        <label>2</label>
    </ligand>
</feature>
<keyword evidence="2 4" id="KW-0328">Glycosyltransferase</keyword>
<dbReference type="EC" id="2.4.2.18" evidence="4"/>
<comment type="function">
    <text evidence="4">Catalyzes the transfer of the phosphoribosyl group of 5-phosphorylribose-1-pyrophosphate (PRPP) to anthranilate to yield N-(5'-phosphoribosyl)-anthranilate (PRA).</text>
</comment>
<comment type="pathway">
    <text evidence="4">Amino-acid biosynthesis; L-tryptophan biosynthesis; L-tryptophan from chorismate: step 2/5.</text>
</comment>
<evidence type="ECO:0000256" key="3">
    <source>
        <dbReference type="ARBA" id="ARBA00022679"/>
    </source>
</evidence>
<proteinExistence type="inferred from homology"/>
<dbReference type="Proteomes" id="UP000217528">
    <property type="component" value="Unassembled WGS sequence"/>
</dbReference>
<dbReference type="EMBL" id="LMVN01000023">
    <property type="protein sequence ID" value="PAV07058.1"/>
    <property type="molecule type" value="Genomic_DNA"/>
</dbReference>
<dbReference type="OrthoDB" id="8214at2157"/>
<feature type="binding site" evidence="4">
    <location>
        <position position="123"/>
    </location>
    <ligand>
        <name>5-phospho-alpha-D-ribose 1-diphosphate</name>
        <dbReference type="ChEBI" id="CHEBI:58017"/>
    </ligand>
</feature>
<name>A0A2A2HCI4_9EURY</name>
<keyword evidence="4" id="KW-0479">Metal-binding</keyword>
<feature type="binding site" evidence="4">
    <location>
        <begin position="111"/>
        <end position="119"/>
    </location>
    <ligand>
        <name>5-phospho-alpha-D-ribose 1-diphosphate</name>
        <dbReference type="ChEBI" id="CHEBI:58017"/>
    </ligand>
</feature>
<dbReference type="Pfam" id="PF00591">
    <property type="entry name" value="Glycos_transf_3"/>
    <property type="match status" value="1"/>
</dbReference>
<feature type="binding site" evidence="4">
    <location>
        <position position="83"/>
    </location>
    <ligand>
        <name>anthranilate</name>
        <dbReference type="ChEBI" id="CHEBI:16567"/>
        <label>1</label>
    </ligand>
</feature>
<keyword evidence="3 4" id="KW-0808">Transferase</keyword>
<dbReference type="InterPro" id="IPR035902">
    <property type="entry name" value="Nuc_phospho_transferase"/>
</dbReference>
<feature type="binding site" evidence="4">
    <location>
        <position position="114"/>
    </location>
    <ligand>
        <name>anthranilate</name>
        <dbReference type="ChEBI" id="CHEBI:16567"/>
        <label>1</label>
    </ligand>
</feature>
<dbReference type="RefSeq" id="WP_095608981.1">
    <property type="nucleotide sequence ID" value="NZ_LMVN01000023.1"/>
</dbReference>
<feature type="binding site" evidence="4">
    <location>
        <position position="234"/>
    </location>
    <ligand>
        <name>Mg(2+)</name>
        <dbReference type="ChEBI" id="CHEBI:18420"/>
        <label>2</label>
    </ligand>
</feature>
<dbReference type="GO" id="GO:0000287">
    <property type="term" value="F:magnesium ion binding"/>
    <property type="evidence" value="ECO:0007669"/>
    <property type="project" value="UniProtKB-UniRule"/>
</dbReference>
<comment type="caution">
    <text evidence="7">The sequence shown here is derived from an EMBL/GenBank/DDBJ whole genome shotgun (WGS) entry which is preliminary data.</text>
</comment>
<dbReference type="InterPro" id="IPR005940">
    <property type="entry name" value="Anthranilate_Pribosyl_Tfrase"/>
</dbReference>
<gene>
    <name evidence="4 8" type="primary">trpD</name>
    <name evidence="7" type="ORF">ASJ82_02170</name>
    <name evidence="8" type="ORF">MSCUN_15460</name>
</gene>
<feature type="binding site" evidence="4">
    <location>
        <begin position="86"/>
        <end position="87"/>
    </location>
    <ligand>
        <name>5-phospho-alpha-D-ribose 1-diphosphate</name>
        <dbReference type="ChEBI" id="CHEBI:58017"/>
    </ligand>
</feature>
<comment type="caution">
    <text evidence="4">Lacks conserved residue(s) required for the propagation of feature annotation.</text>
</comment>
<keyword evidence="4" id="KW-0460">Magnesium</keyword>
<protein>
    <recommendedName>
        <fullName evidence="4">Anthranilate phosphoribosyltransferase</fullName>
        <ecNumber evidence="4">2.4.2.18</ecNumber>
    </recommendedName>
</protein>
<comment type="subunit">
    <text evidence="4">Homodimer.</text>
</comment>
<dbReference type="GO" id="GO:0004048">
    <property type="term" value="F:anthranilate phosphoribosyltransferase activity"/>
    <property type="evidence" value="ECO:0007669"/>
    <property type="project" value="UniProtKB-UniRule"/>
</dbReference>
<feature type="binding site" evidence="4">
    <location>
        <position position="234"/>
    </location>
    <ligand>
        <name>Mg(2+)</name>
        <dbReference type="ChEBI" id="CHEBI:18420"/>
        <label>1</label>
    </ligand>
</feature>
<evidence type="ECO:0000256" key="4">
    <source>
        <dbReference type="HAMAP-Rule" id="MF_00211"/>
    </source>
</evidence>
<dbReference type="GO" id="GO:0005829">
    <property type="term" value="C:cytosol"/>
    <property type="evidence" value="ECO:0007669"/>
    <property type="project" value="TreeGrafter"/>
</dbReference>
<dbReference type="InterPro" id="IPR017459">
    <property type="entry name" value="Glycosyl_Trfase_fam3_N_dom"/>
</dbReference>
<evidence type="ECO:0000256" key="1">
    <source>
        <dbReference type="ARBA" id="ARBA00022605"/>
    </source>
</evidence>
<evidence type="ECO:0000259" key="5">
    <source>
        <dbReference type="Pfam" id="PF00591"/>
    </source>
</evidence>
<dbReference type="GO" id="GO:0000162">
    <property type="term" value="P:L-tryptophan biosynthetic process"/>
    <property type="evidence" value="ECO:0007669"/>
    <property type="project" value="UniProtKB-UniRule"/>
</dbReference>